<evidence type="ECO:0000259" key="2">
    <source>
        <dbReference type="Pfam" id="PF14238"/>
    </source>
</evidence>
<dbReference type="InterPro" id="IPR025641">
    <property type="entry name" value="DUF4340"/>
</dbReference>
<keyword evidence="1" id="KW-1133">Transmembrane helix</keyword>
<dbReference type="OrthoDB" id="5485307at2"/>
<keyword evidence="1" id="KW-0812">Transmembrane</keyword>
<feature type="domain" description="DUF4340" evidence="2">
    <location>
        <begin position="76"/>
        <end position="207"/>
    </location>
</feature>
<feature type="transmembrane region" description="Helical" evidence="1">
    <location>
        <begin position="7"/>
        <end position="26"/>
    </location>
</feature>
<dbReference type="STRING" id="1391654.AKJ09_01055"/>
<keyword evidence="1" id="KW-0472">Membrane</keyword>
<dbReference type="Proteomes" id="UP000064967">
    <property type="component" value="Chromosome"/>
</dbReference>
<dbReference type="KEGG" id="llu:AKJ09_01055"/>
<dbReference type="RefSeq" id="WP_146645996.1">
    <property type="nucleotide sequence ID" value="NZ_CP012333.1"/>
</dbReference>
<name>A0A0K1PLX2_9BACT</name>
<evidence type="ECO:0000256" key="1">
    <source>
        <dbReference type="SAM" id="Phobius"/>
    </source>
</evidence>
<feature type="domain" description="DUF4340" evidence="2">
    <location>
        <begin position="216"/>
        <end position="383"/>
    </location>
</feature>
<evidence type="ECO:0000313" key="4">
    <source>
        <dbReference type="Proteomes" id="UP000064967"/>
    </source>
</evidence>
<gene>
    <name evidence="3" type="ORF">AKJ09_01055</name>
</gene>
<evidence type="ECO:0000313" key="3">
    <source>
        <dbReference type="EMBL" id="AKU94391.1"/>
    </source>
</evidence>
<reference evidence="3 4" key="1">
    <citation type="submission" date="2015-08" db="EMBL/GenBank/DDBJ databases">
        <authorList>
            <person name="Babu N.S."/>
            <person name="Beckwith C.J."/>
            <person name="Beseler K.G."/>
            <person name="Brison A."/>
            <person name="Carone J.V."/>
            <person name="Caskin T.P."/>
            <person name="Diamond M."/>
            <person name="Durham M.E."/>
            <person name="Foxe J.M."/>
            <person name="Go M."/>
            <person name="Henderson B.A."/>
            <person name="Jones I.B."/>
            <person name="McGettigan J.A."/>
            <person name="Micheletti S.J."/>
            <person name="Nasrallah M.E."/>
            <person name="Ortiz D."/>
            <person name="Piller C.R."/>
            <person name="Privatt S.R."/>
            <person name="Schneider S.L."/>
            <person name="Sharp S."/>
            <person name="Smith T.C."/>
            <person name="Stanton J.D."/>
            <person name="Ullery H.E."/>
            <person name="Wilson R.J."/>
            <person name="Serrano M.G."/>
            <person name="Buck G."/>
            <person name="Lee V."/>
            <person name="Wang Y."/>
            <person name="Carvalho R."/>
            <person name="Voegtly L."/>
            <person name="Shi R."/>
            <person name="Duckworth R."/>
            <person name="Johnson A."/>
            <person name="Loviza R."/>
            <person name="Walstead R."/>
            <person name="Shah Z."/>
            <person name="Kiflezghi M."/>
            <person name="Wade K."/>
            <person name="Ball S.L."/>
            <person name="Bradley K.W."/>
            <person name="Asai D.J."/>
            <person name="Bowman C.A."/>
            <person name="Russell D.A."/>
            <person name="Pope W.H."/>
            <person name="Jacobs-Sera D."/>
            <person name="Hendrix R.W."/>
            <person name="Hatfull G.F."/>
        </authorList>
    </citation>
    <scope>NUCLEOTIDE SEQUENCE [LARGE SCALE GENOMIC DNA]</scope>
    <source>
        <strain evidence="3 4">DSM 27648</strain>
    </source>
</reference>
<dbReference type="AlphaFoldDB" id="A0A0K1PLX2"/>
<dbReference type="EMBL" id="CP012333">
    <property type="protein sequence ID" value="AKU94391.1"/>
    <property type="molecule type" value="Genomic_DNA"/>
</dbReference>
<accession>A0A0K1PLX2</accession>
<protein>
    <recommendedName>
        <fullName evidence="2">DUF4340 domain-containing protein</fullName>
    </recommendedName>
</protein>
<organism evidence="3 4">
    <name type="scientific">Labilithrix luteola</name>
    <dbReference type="NCBI Taxonomy" id="1391654"/>
    <lineage>
        <taxon>Bacteria</taxon>
        <taxon>Pseudomonadati</taxon>
        <taxon>Myxococcota</taxon>
        <taxon>Polyangia</taxon>
        <taxon>Polyangiales</taxon>
        <taxon>Labilitrichaceae</taxon>
        <taxon>Labilithrix</taxon>
    </lineage>
</organism>
<dbReference type="Pfam" id="PF14238">
    <property type="entry name" value="DUF4340"/>
    <property type="match status" value="2"/>
</dbReference>
<sequence length="707" mass="76060">MNALRKHATTIVLVALAAGLGGYFFVDRDRVTEGERKSRENNAFSAWRREELSRIEIVHDGDKLVLERDAKKDAPWRMVSPHEGRSDQAAVDRLITTLEFATAVRKATEGPTLGLDEPRVHGSITMGGLVQRFALGAPSPRPEGSSYFRVNDGAPFVVSKETSDALLQSSDTYRDRSVVPYLSLELDRFEVARPAARAGFALERIDDHAFRVASEGVLASRDTLERVWGALAEMRASVFPNDADADRLTAEPVATIRMVPKDKDKPPAELVIGGPCPTSPNDVVVLRKAPTRVAACAPKSVLEALSMSPKSLVDKRPFSFNADEIEELILEWQGGQDAGAAPAKIEIARKGTGFHARAPFDRDLSTEEADAASELVSKIATAEGDSAVPSKGQPPFTPVAKARVRSGDFEQIVEIGPIAKDSKLVPVHRLADDARLEVPPAVARLLVPRETSLRPRPLLGETRKVTRVLLRCGTPQELVDTGEGFRFVEPKGYEADGSLSELVSALTRGKVDAWVSDTADDPAFGLEGSHCRVFLGFEGGNDPKTVLFGAQVQEDGGEGGVYGQVEGRPEVFVAPKSMLELLSRNYVSRALLRVPADLGATVSVTYEGKPVTKDPAELRDALAALYADRVTSFTPENAQKTLLLEVTTADSGPRKRIACGPNGAPAEGKKGEEWLCTTSGVSATFAVSKGKISAFLPGNLARDGGSR</sequence>
<keyword evidence="4" id="KW-1185">Reference proteome</keyword>
<proteinExistence type="predicted"/>